<dbReference type="VEuPathDB" id="MicrosporidiaDB:M896_040810"/>
<dbReference type="RefSeq" id="XP_014563928.1">
    <property type="nucleotide sequence ID" value="XM_014708442.1"/>
</dbReference>
<comment type="caution">
    <text evidence="1">The sequence shown here is derived from an EMBL/GenBank/DDBJ whole genome shotgun (WGS) entry which is preliminary data.</text>
</comment>
<evidence type="ECO:0000313" key="2">
    <source>
        <dbReference type="Proteomes" id="UP000031056"/>
    </source>
</evidence>
<accession>A0A0B2UFM9</accession>
<dbReference type="InParanoid" id="A0A0B2UFM9"/>
<dbReference type="EMBL" id="JOKQ01000004">
    <property type="protein sequence ID" value="KHN69886.1"/>
    <property type="molecule type" value="Genomic_DNA"/>
</dbReference>
<gene>
    <name evidence="1" type="ORF">M896_040810</name>
</gene>
<sequence>MSLIVNKEYIKKLCAERGHPQTCKIISKIIKSGNSCMNFIIRLLFHEECKDISCKPRFEILMQSNRMVNYIVNRLIGRSVYTHDSRQWESRVDKNKWSSREYTALLKFLLMFECSNRRIANTDREFIQHVLCKVPESKKSVLIRHSKITPISIMIVESMNQESLCNVSAVYQSVHAFMRALKMSYDEGLISLHKSGVKFKTLHKAFLYSSFPQIQEYLHALTDFYPEVMFETGNMHPNRICMLKDPLHIPSDKKILCGYVSASMYFLRRRHRFVGCVPNLDVLVKTIHIERILSSKPKRSVLRNVVHKLILSTPVLVRIIVVRKFDKSIVKKVIENVPSFHVAYEVSLKILCTSPVDEFYMLLVEGLLMKYPTELNVSKFRACSDQLQESFVEEIERRLR</sequence>
<dbReference type="AlphaFoldDB" id="A0A0B2UFM9"/>
<keyword evidence="2" id="KW-1185">Reference proteome</keyword>
<dbReference type="GeneID" id="26261520"/>
<evidence type="ECO:0000313" key="1">
    <source>
        <dbReference type="EMBL" id="KHN69886.1"/>
    </source>
</evidence>
<organism evidence="1 2">
    <name type="scientific">Ordospora colligata OC4</name>
    <dbReference type="NCBI Taxonomy" id="1354746"/>
    <lineage>
        <taxon>Eukaryota</taxon>
        <taxon>Fungi</taxon>
        <taxon>Fungi incertae sedis</taxon>
        <taxon>Microsporidia</taxon>
        <taxon>Ordosporidae</taxon>
        <taxon>Ordospora</taxon>
    </lineage>
</organism>
<reference evidence="1 2" key="1">
    <citation type="journal article" date="2014" name="MBio">
        <title>The Ordospora colligata genome; evolution of extreme reduction in microsporidia and host-to-parasite horizontal gene transfer.</title>
        <authorList>
            <person name="Pombert J.-F."/>
            <person name="Haag K.L."/>
            <person name="Beidas S."/>
            <person name="Ebert D."/>
            <person name="Keeling P.J."/>
        </authorList>
    </citation>
    <scope>NUCLEOTIDE SEQUENCE [LARGE SCALE GENOMIC DNA]</scope>
    <source>
        <strain evidence="1 2">OC4</strain>
    </source>
</reference>
<dbReference type="HOGENOM" id="CLU_688929_0_0_1"/>
<protein>
    <submittedName>
        <fullName evidence="1">Uncharacterized protein</fullName>
    </submittedName>
</protein>
<dbReference type="OrthoDB" id="2190938at2759"/>
<name>A0A0B2UFM9_9MICR</name>
<dbReference type="Proteomes" id="UP000031056">
    <property type="component" value="Unassembled WGS sequence"/>
</dbReference>
<proteinExistence type="predicted"/>